<sequence length="74" mass="7956">MLLAPSVPILIVSVCYSVFGRAGTHSQMENPSPPTCAEIECDAIRFHSLLQLWLSATLAFIAFALTGFVVRSCG</sequence>
<keyword evidence="1" id="KW-0472">Membrane</keyword>
<accession>A0A0A9F7N5</accession>
<feature type="transmembrane region" description="Helical" evidence="1">
    <location>
        <begin position="52"/>
        <end position="70"/>
    </location>
</feature>
<name>A0A0A9F7N5_ARUDO</name>
<organism evidence="2">
    <name type="scientific">Arundo donax</name>
    <name type="common">Giant reed</name>
    <name type="synonym">Donax arundinaceus</name>
    <dbReference type="NCBI Taxonomy" id="35708"/>
    <lineage>
        <taxon>Eukaryota</taxon>
        <taxon>Viridiplantae</taxon>
        <taxon>Streptophyta</taxon>
        <taxon>Embryophyta</taxon>
        <taxon>Tracheophyta</taxon>
        <taxon>Spermatophyta</taxon>
        <taxon>Magnoliopsida</taxon>
        <taxon>Liliopsida</taxon>
        <taxon>Poales</taxon>
        <taxon>Poaceae</taxon>
        <taxon>PACMAD clade</taxon>
        <taxon>Arundinoideae</taxon>
        <taxon>Arundineae</taxon>
        <taxon>Arundo</taxon>
    </lineage>
</organism>
<evidence type="ECO:0000313" key="2">
    <source>
        <dbReference type="EMBL" id="JAE09045.1"/>
    </source>
</evidence>
<dbReference type="EMBL" id="GBRH01188851">
    <property type="protein sequence ID" value="JAE09045.1"/>
    <property type="molecule type" value="Transcribed_RNA"/>
</dbReference>
<protein>
    <submittedName>
        <fullName evidence="2">Uncharacterized protein</fullName>
    </submittedName>
</protein>
<proteinExistence type="predicted"/>
<reference evidence="2" key="2">
    <citation type="journal article" date="2015" name="Data Brief">
        <title>Shoot transcriptome of the giant reed, Arundo donax.</title>
        <authorList>
            <person name="Barrero R.A."/>
            <person name="Guerrero F.D."/>
            <person name="Moolhuijzen P."/>
            <person name="Goolsby J.A."/>
            <person name="Tidwell J."/>
            <person name="Bellgard S.E."/>
            <person name="Bellgard M.I."/>
        </authorList>
    </citation>
    <scope>NUCLEOTIDE SEQUENCE</scope>
    <source>
        <tissue evidence="2">Shoot tissue taken approximately 20 cm above the soil surface</tissue>
    </source>
</reference>
<evidence type="ECO:0000256" key="1">
    <source>
        <dbReference type="SAM" id="Phobius"/>
    </source>
</evidence>
<keyword evidence="1" id="KW-1133">Transmembrane helix</keyword>
<dbReference type="AlphaFoldDB" id="A0A0A9F7N5"/>
<keyword evidence="1" id="KW-0812">Transmembrane</keyword>
<reference evidence="2" key="1">
    <citation type="submission" date="2014-09" db="EMBL/GenBank/DDBJ databases">
        <authorList>
            <person name="Magalhaes I.L.F."/>
            <person name="Oliveira U."/>
            <person name="Santos F.R."/>
            <person name="Vidigal T.H.D.A."/>
            <person name="Brescovit A.D."/>
            <person name="Santos A.J."/>
        </authorList>
    </citation>
    <scope>NUCLEOTIDE SEQUENCE</scope>
    <source>
        <tissue evidence="2">Shoot tissue taken approximately 20 cm above the soil surface</tissue>
    </source>
</reference>